<gene>
    <name evidence="1" type="ORF">R3P38DRAFT_2589373</name>
</gene>
<proteinExistence type="predicted"/>
<sequence>MHNEELMKYWGPLPGLAEFFGERVNAMLQKIKTNKHLYDMDYTMLKQMTRYCRVISTQRHRTFKDSKLSTLATILEPESDKPFARQPLDDAQTAKFLRKRPNMNPQQYQMIGDYLHSINRHYRHHTAHPHPESALILPPAAKSIREFKDKRQTFSRYSSHTGNSAVQFKHKDNIKTGFISQILQIPLEGLVETFVFINPHIPLSAAEEVHSPYHMRPSLNSMLVNSQPSEEVLLVQPQHIITHLTCAKKPAGTYKNINKNTLAICWGLNRGRR</sequence>
<organism evidence="1 2">
    <name type="scientific">Favolaschia claudopus</name>
    <dbReference type="NCBI Taxonomy" id="2862362"/>
    <lineage>
        <taxon>Eukaryota</taxon>
        <taxon>Fungi</taxon>
        <taxon>Dikarya</taxon>
        <taxon>Basidiomycota</taxon>
        <taxon>Agaricomycotina</taxon>
        <taxon>Agaricomycetes</taxon>
        <taxon>Agaricomycetidae</taxon>
        <taxon>Agaricales</taxon>
        <taxon>Marasmiineae</taxon>
        <taxon>Mycenaceae</taxon>
        <taxon>Favolaschia</taxon>
    </lineage>
</organism>
<name>A0AAV9Z1H7_9AGAR</name>
<reference evidence="1 2" key="1">
    <citation type="journal article" date="2024" name="J Genomics">
        <title>Draft genome sequencing and assembly of Favolaschia claudopus CIRM-BRFM 2984 isolated from oak limbs.</title>
        <authorList>
            <person name="Navarro D."/>
            <person name="Drula E."/>
            <person name="Chaduli D."/>
            <person name="Cazenave R."/>
            <person name="Ahrendt S."/>
            <person name="Wang J."/>
            <person name="Lipzen A."/>
            <person name="Daum C."/>
            <person name="Barry K."/>
            <person name="Grigoriev I.V."/>
            <person name="Favel A."/>
            <person name="Rosso M.N."/>
            <person name="Martin F."/>
        </authorList>
    </citation>
    <scope>NUCLEOTIDE SEQUENCE [LARGE SCALE GENOMIC DNA]</scope>
    <source>
        <strain evidence="1 2">CIRM-BRFM 2984</strain>
    </source>
</reference>
<dbReference type="Proteomes" id="UP001362999">
    <property type="component" value="Unassembled WGS sequence"/>
</dbReference>
<keyword evidence="2" id="KW-1185">Reference proteome</keyword>
<dbReference type="AlphaFoldDB" id="A0AAV9Z1H7"/>
<accession>A0AAV9Z1H7</accession>
<evidence type="ECO:0000313" key="2">
    <source>
        <dbReference type="Proteomes" id="UP001362999"/>
    </source>
</evidence>
<protein>
    <submittedName>
        <fullName evidence="1">Uncharacterized protein</fullName>
    </submittedName>
</protein>
<dbReference type="EMBL" id="JAWWNJ010000242">
    <property type="protein sequence ID" value="KAK6967172.1"/>
    <property type="molecule type" value="Genomic_DNA"/>
</dbReference>
<evidence type="ECO:0000313" key="1">
    <source>
        <dbReference type="EMBL" id="KAK6967172.1"/>
    </source>
</evidence>
<comment type="caution">
    <text evidence="1">The sequence shown here is derived from an EMBL/GenBank/DDBJ whole genome shotgun (WGS) entry which is preliminary data.</text>
</comment>